<dbReference type="STRING" id="522772.Dacet_2990"/>
<feature type="active site" evidence="4">
    <location>
        <position position="18"/>
    </location>
</feature>
<keyword evidence="8" id="KW-1185">Reference proteome</keyword>
<name>D4H736_DENA2</name>
<dbReference type="RefSeq" id="WP_013012225.1">
    <property type="nucleotide sequence ID" value="NC_013943.1"/>
</dbReference>
<comment type="similarity">
    <text evidence="1 5">Belongs to the acylphosphatase family.</text>
</comment>
<reference evidence="7 8" key="1">
    <citation type="journal article" date="2010" name="Stand. Genomic Sci.">
        <title>Complete genome sequence of Denitrovibrio acetiphilus type strain (N2460).</title>
        <authorList>
            <person name="Kiss H."/>
            <person name="Lang E."/>
            <person name="Lapidus A."/>
            <person name="Copeland A."/>
            <person name="Nolan M."/>
            <person name="Glavina Del Rio T."/>
            <person name="Chen F."/>
            <person name="Lucas S."/>
            <person name="Tice H."/>
            <person name="Cheng J.F."/>
            <person name="Han C."/>
            <person name="Goodwin L."/>
            <person name="Pitluck S."/>
            <person name="Liolios K."/>
            <person name="Pati A."/>
            <person name="Ivanova N."/>
            <person name="Mavromatis K."/>
            <person name="Chen A."/>
            <person name="Palaniappan K."/>
            <person name="Land M."/>
            <person name="Hauser L."/>
            <person name="Chang Y.J."/>
            <person name="Jeffries C.D."/>
            <person name="Detter J.C."/>
            <person name="Brettin T."/>
            <person name="Spring S."/>
            <person name="Rohde M."/>
            <person name="Goker M."/>
            <person name="Woyke T."/>
            <person name="Bristow J."/>
            <person name="Eisen J.A."/>
            <person name="Markowitz V."/>
            <person name="Hugenholtz P."/>
            <person name="Kyrpides N.C."/>
            <person name="Klenk H.P."/>
        </authorList>
    </citation>
    <scope>NUCLEOTIDE SEQUENCE [LARGE SCALE GENOMIC DNA]</scope>
    <source>
        <strain evidence="8">DSM 12809 / NBRC 114555 / N2460</strain>
    </source>
</reference>
<dbReference type="InterPro" id="IPR001792">
    <property type="entry name" value="Acylphosphatase-like_dom"/>
</dbReference>
<evidence type="ECO:0000256" key="2">
    <source>
        <dbReference type="ARBA" id="ARBA00012150"/>
    </source>
</evidence>
<comment type="catalytic activity">
    <reaction evidence="3 4">
        <text>an acyl phosphate + H2O = a carboxylate + phosphate + H(+)</text>
        <dbReference type="Rhea" id="RHEA:14965"/>
        <dbReference type="ChEBI" id="CHEBI:15377"/>
        <dbReference type="ChEBI" id="CHEBI:15378"/>
        <dbReference type="ChEBI" id="CHEBI:29067"/>
        <dbReference type="ChEBI" id="CHEBI:43474"/>
        <dbReference type="ChEBI" id="CHEBI:59918"/>
        <dbReference type="EC" id="3.6.1.7"/>
    </reaction>
</comment>
<evidence type="ECO:0000256" key="4">
    <source>
        <dbReference type="PROSITE-ProRule" id="PRU00520"/>
    </source>
</evidence>
<dbReference type="GO" id="GO:0003998">
    <property type="term" value="F:acylphosphatase activity"/>
    <property type="evidence" value="ECO:0007669"/>
    <property type="project" value="UniProtKB-EC"/>
</dbReference>
<sequence>MNRLHAVVYGRVQGVGYRAVVQKRAATLGVCGYVRNMPDGTVEIVAEGTEQVLIDLIDIANEGSGWCSVEKIDVAYSAAEGNLEDFSIAY</sequence>
<evidence type="ECO:0000313" key="8">
    <source>
        <dbReference type="Proteomes" id="UP000002012"/>
    </source>
</evidence>
<dbReference type="HOGENOM" id="CLU_141932_3_2_0"/>
<dbReference type="InterPro" id="IPR036046">
    <property type="entry name" value="Acylphosphatase-like_dom_sf"/>
</dbReference>
<dbReference type="InterPro" id="IPR020456">
    <property type="entry name" value="Acylphosphatase"/>
</dbReference>
<protein>
    <recommendedName>
        <fullName evidence="2 4">acylphosphatase</fullName>
        <ecNumber evidence="2 4">3.6.1.7</ecNumber>
    </recommendedName>
</protein>
<dbReference type="InterPro" id="IPR017968">
    <property type="entry name" value="Acylphosphatase_CS"/>
</dbReference>
<dbReference type="OrthoDB" id="9808093at2"/>
<organism evidence="7 8">
    <name type="scientific">Denitrovibrio acetiphilus (strain DSM 12809 / NBRC 114555 / N2460)</name>
    <dbReference type="NCBI Taxonomy" id="522772"/>
    <lineage>
        <taxon>Bacteria</taxon>
        <taxon>Pseudomonadati</taxon>
        <taxon>Deferribacterota</taxon>
        <taxon>Deferribacteres</taxon>
        <taxon>Deferribacterales</taxon>
        <taxon>Geovibrionaceae</taxon>
        <taxon>Denitrovibrio</taxon>
    </lineage>
</organism>
<dbReference type="PANTHER" id="PTHR47268:SF4">
    <property type="entry name" value="ACYLPHOSPHATASE"/>
    <property type="match status" value="1"/>
</dbReference>
<dbReference type="eggNOG" id="COG1254">
    <property type="taxonomic scope" value="Bacteria"/>
</dbReference>
<evidence type="ECO:0000259" key="6">
    <source>
        <dbReference type="PROSITE" id="PS51160"/>
    </source>
</evidence>
<evidence type="ECO:0000313" key="7">
    <source>
        <dbReference type="EMBL" id="ADD69740.1"/>
    </source>
</evidence>
<keyword evidence="4" id="KW-0378">Hydrolase</keyword>
<evidence type="ECO:0000256" key="3">
    <source>
        <dbReference type="ARBA" id="ARBA00047645"/>
    </source>
</evidence>
<dbReference type="InParanoid" id="D4H736"/>
<dbReference type="KEGG" id="dap:Dacet_2990"/>
<dbReference type="AlphaFoldDB" id="D4H736"/>
<dbReference type="Proteomes" id="UP000002012">
    <property type="component" value="Chromosome"/>
</dbReference>
<proteinExistence type="inferred from homology"/>
<dbReference type="EC" id="3.6.1.7" evidence="2 4"/>
<gene>
    <name evidence="7" type="ordered locus">Dacet_2990</name>
</gene>
<dbReference type="PROSITE" id="PS51160">
    <property type="entry name" value="ACYLPHOSPHATASE_3"/>
    <property type="match status" value="1"/>
</dbReference>
<dbReference type="PROSITE" id="PS00151">
    <property type="entry name" value="ACYLPHOSPHATASE_2"/>
    <property type="match status" value="1"/>
</dbReference>
<evidence type="ECO:0000256" key="1">
    <source>
        <dbReference type="ARBA" id="ARBA00005614"/>
    </source>
</evidence>
<accession>D4H736</accession>
<dbReference type="Gene3D" id="3.30.70.100">
    <property type="match status" value="1"/>
</dbReference>
<dbReference type="EMBL" id="CP001968">
    <property type="protein sequence ID" value="ADD69740.1"/>
    <property type="molecule type" value="Genomic_DNA"/>
</dbReference>
<dbReference type="Pfam" id="PF00708">
    <property type="entry name" value="Acylphosphatase"/>
    <property type="match status" value="1"/>
</dbReference>
<dbReference type="PANTHER" id="PTHR47268">
    <property type="entry name" value="ACYLPHOSPHATASE"/>
    <property type="match status" value="1"/>
</dbReference>
<feature type="domain" description="Acylphosphatase-like" evidence="6">
    <location>
        <begin position="3"/>
        <end position="90"/>
    </location>
</feature>
<dbReference type="SUPFAM" id="SSF54975">
    <property type="entry name" value="Acylphosphatase/BLUF domain-like"/>
    <property type="match status" value="1"/>
</dbReference>
<feature type="active site" evidence="4">
    <location>
        <position position="36"/>
    </location>
</feature>
<dbReference type="FunCoup" id="D4H736">
    <property type="interactions" value="278"/>
</dbReference>
<evidence type="ECO:0000256" key="5">
    <source>
        <dbReference type="RuleBase" id="RU004168"/>
    </source>
</evidence>
<dbReference type="PaxDb" id="522772-Dacet_2990"/>